<accession>A0A9N9DPU8</accession>
<feature type="non-terminal residue" evidence="1">
    <location>
        <position position="1"/>
    </location>
</feature>
<comment type="caution">
    <text evidence="1">The sequence shown here is derived from an EMBL/GenBank/DDBJ whole genome shotgun (WGS) entry which is preliminary data.</text>
</comment>
<dbReference type="EMBL" id="CAJVPQ010004062">
    <property type="protein sequence ID" value="CAG8643590.1"/>
    <property type="molecule type" value="Genomic_DNA"/>
</dbReference>
<evidence type="ECO:0000313" key="1">
    <source>
        <dbReference type="EMBL" id="CAG8643590.1"/>
    </source>
</evidence>
<dbReference type="AlphaFoldDB" id="A0A9N9DPU8"/>
<sequence>IRSFFLFQIKEADLSFFLRIEEADLFFFLRIGEADLCKSSLGFLGFL</sequence>
<name>A0A9N9DPU8_9GLOM</name>
<keyword evidence="2" id="KW-1185">Reference proteome</keyword>
<evidence type="ECO:0000313" key="2">
    <source>
        <dbReference type="Proteomes" id="UP000789570"/>
    </source>
</evidence>
<reference evidence="1" key="1">
    <citation type="submission" date="2021-06" db="EMBL/GenBank/DDBJ databases">
        <authorList>
            <person name="Kallberg Y."/>
            <person name="Tangrot J."/>
            <person name="Rosling A."/>
        </authorList>
    </citation>
    <scope>NUCLEOTIDE SEQUENCE</scope>
    <source>
        <strain evidence="1">UK204</strain>
    </source>
</reference>
<gene>
    <name evidence="1" type="ORF">FCALED_LOCUS10695</name>
</gene>
<dbReference type="Proteomes" id="UP000789570">
    <property type="component" value="Unassembled WGS sequence"/>
</dbReference>
<proteinExistence type="predicted"/>
<protein>
    <submittedName>
        <fullName evidence="1">10365_t:CDS:1</fullName>
    </submittedName>
</protein>
<organism evidence="1 2">
    <name type="scientific">Funneliformis caledonium</name>
    <dbReference type="NCBI Taxonomy" id="1117310"/>
    <lineage>
        <taxon>Eukaryota</taxon>
        <taxon>Fungi</taxon>
        <taxon>Fungi incertae sedis</taxon>
        <taxon>Mucoromycota</taxon>
        <taxon>Glomeromycotina</taxon>
        <taxon>Glomeromycetes</taxon>
        <taxon>Glomerales</taxon>
        <taxon>Glomeraceae</taxon>
        <taxon>Funneliformis</taxon>
    </lineage>
</organism>